<evidence type="ECO:0000256" key="5">
    <source>
        <dbReference type="ARBA" id="ARBA00022448"/>
    </source>
</evidence>
<evidence type="ECO:0000256" key="9">
    <source>
        <dbReference type="ARBA" id="ARBA00023242"/>
    </source>
</evidence>
<evidence type="ECO:0000256" key="4">
    <source>
        <dbReference type="ARBA" id="ARBA00016856"/>
    </source>
</evidence>
<protein>
    <recommendedName>
        <fullName evidence="4">Phosphorylated adapter RNA export protein</fullName>
    </recommendedName>
    <alternativeName>
        <fullName evidence="10">RNA U small nuclear RNA export adapter protein</fullName>
    </alternativeName>
</protein>
<keyword evidence="5" id="KW-0813">Transport</keyword>
<dbReference type="OMA" id="EEGCIKK"/>
<gene>
    <name evidence="14" type="primary">LOC106050752</name>
</gene>
<keyword evidence="8" id="KW-0653">Protein transport</keyword>
<accession>A0A9U8DU27</accession>
<dbReference type="GO" id="GO:0015031">
    <property type="term" value="P:protein transport"/>
    <property type="evidence" value="ECO:0007669"/>
    <property type="project" value="UniProtKB-KW"/>
</dbReference>
<sequence>MLVLSAACRLLFPSTQKISKTKMDNDIEDGECTDSDSDGIFHQEPSPAPVNLYSNKPGYRPQIPQIKINSDNSSSDEDDFSDLKRSRSFHTENHASDSNVKEVPFINPLLSNDSSDFKPCNYKRRKNNVWGSVITEQVLSQDLKTFSVYKSDRNVETYDYTKAKEDLRPIVEPMPDDVKDDIFADVEVEKEDTLRSEYGSRKRKNHFYKKKTVKLNKLVKLEETAGVSIQELVSSITSNLSEPKLDLFTRIVETIGCGEALRLYNLTVDVEEEGGMFTNDGFRRRTPGGVFIQLLKSDASIPEEKVKPIFEKDELEWKQILREKRKIKKAARNRWKKQQKKKLMKVERADSPGEELEALNSIDSNTECDVSDVIERPSTPEPKDDSSDEVDEEEEEDIATAIQKAKEAIMRKQAKLSQEQMETQLKCVSIEQDMKD</sequence>
<dbReference type="RefSeq" id="XP_013061240.2">
    <property type="nucleotide sequence ID" value="XM_013205786.2"/>
</dbReference>
<proteinExistence type="inferred from homology"/>
<feature type="domain" description="Phosphorylated adapter RNA export protein RNA-binding" evidence="12">
    <location>
        <begin position="233"/>
        <end position="313"/>
    </location>
</feature>
<feature type="compositionally biased region" description="Basic residues" evidence="11">
    <location>
        <begin position="334"/>
        <end position="343"/>
    </location>
</feature>
<dbReference type="OrthoDB" id="20573at2759"/>
<keyword evidence="13" id="KW-1185">Reference proteome</keyword>
<dbReference type="KEGG" id="bgt:106050752"/>
<evidence type="ECO:0000256" key="10">
    <source>
        <dbReference type="ARBA" id="ARBA00030834"/>
    </source>
</evidence>
<feature type="region of interest" description="Disordered" evidence="11">
    <location>
        <begin position="22"/>
        <end position="97"/>
    </location>
</feature>
<feature type="compositionally biased region" description="Acidic residues" evidence="11">
    <location>
        <begin position="26"/>
        <end position="37"/>
    </location>
</feature>
<dbReference type="Gene3D" id="1.10.10.1440">
    <property type="entry name" value="PHAX RNA-binding domain"/>
    <property type="match status" value="1"/>
</dbReference>
<comment type="subcellular location">
    <subcellularLocation>
        <location evidence="2">Cytoplasm</location>
    </subcellularLocation>
    <subcellularLocation>
        <location evidence="1">Nucleus</location>
    </subcellularLocation>
</comment>
<name>A0A9U8DU27_BIOGL</name>
<keyword evidence="6" id="KW-0963">Cytoplasm</keyword>
<dbReference type="AlphaFoldDB" id="A0A9U8DU27"/>
<dbReference type="InterPro" id="IPR019385">
    <property type="entry name" value="PHAX_RNA-binding_domain"/>
</dbReference>
<evidence type="ECO:0000313" key="13">
    <source>
        <dbReference type="Proteomes" id="UP001165740"/>
    </source>
</evidence>
<evidence type="ECO:0000313" key="14">
    <source>
        <dbReference type="RefSeq" id="XP_013061240.2"/>
    </source>
</evidence>
<dbReference type="GO" id="GO:0003723">
    <property type="term" value="F:RNA binding"/>
    <property type="evidence" value="ECO:0007669"/>
    <property type="project" value="UniProtKB-KW"/>
</dbReference>
<evidence type="ECO:0000256" key="1">
    <source>
        <dbReference type="ARBA" id="ARBA00004123"/>
    </source>
</evidence>
<feature type="compositionally biased region" description="Basic and acidic residues" evidence="11">
    <location>
        <begin position="81"/>
        <end position="95"/>
    </location>
</feature>
<keyword evidence="7" id="KW-0694">RNA-binding</keyword>
<comment type="similarity">
    <text evidence="3">Belongs to the PHAX family.</text>
</comment>
<evidence type="ECO:0000256" key="7">
    <source>
        <dbReference type="ARBA" id="ARBA00022884"/>
    </source>
</evidence>
<dbReference type="PANTHER" id="PTHR13135:SF0">
    <property type="entry name" value="PHOSPHORYLATED ADAPTER RNA EXPORT PROTEIN"/>
    <property type="match status" value="1"/>
</dbReference>
<evidence type="ECO:0000256" key="8">
    <source>
        <dbReference type="ARBA" id="ARBA00022927"/>
    </source>
</evidence>
<keyword evidence="9" id="KW-0539">Nucleus</keyword>
<feature type="compositionally biased region" description="Acidic residues" evidence="11">
    <location>
        <begin position="386"/>
        <end position="398"/>
    </location>
</feature>
<dbReference type="InterPro" id="IPR038092">
    <property type="entry name" value="PHAX_RNA-binding_sf"/>
</dbReference>
<dbReference type="Pfam" id="PF10258">
    <property type="entry name" value="PHAX_RNA-bd"/>
    <property type="match status" value="1"/>
</dbReference>
<evidence type="ECO:0000259" key="12">
    <source>
        <dbReference type="Pfam" id="PF10258"/>
    </source>
</evidence>
<evidence type="ECO:0000256" key="2">
    <source>
        <dbReference type="ARBA" id="ARBA00004496"/>
    </source>
</evidence>
<dbReference type="GO" id="GO:0006408">
    <property type="term" value="P:snRNA export from nucleus"/>
    <property type="evidence" value="ECO:0007669"/>
    <property type="project" value="InterPro"/>
</dbReference>
<feature type="region of interest" description="Disordered" evidence="11">
    <location>
        <begin position="413"/>
        <end position="436"/>
    </location>
</feature>
<dbReference type="GO" id="GO:0005737">
    <property type="term" value="C:cytoplasm"/>
    <property type="evidence" value="ECO:0007669"/>
    <property type="project" value="UniProtKB-SubCell"/>
</dbReference>
<evidence type="ECO:0000256" key="11">
    <source>
        <dbReference type="SAM" id="MobiDB-lite"/>
    </source>
</evidence>
<dbReference type="Proteomes" id="UP001165740">
    <property type="component" value="Chromosome 1"/>
</dbReference>
<dbReference type="PANTHER" id="PTHR13135">
    <property type="entry name" value="CYTOSOLIC RESINIFERATOXIN BINDING PROTEIN RBP-26"/>
    <property type="match status" value="1"/>
</dbReference>
<evidence type="ECO:0000256" key="3">
    <source>
        <dbReference type="ARBA" id="ARBA00006094"/>
    </source>
</evidence>
<dbReference type="InterPro" id="IPR039047">
    <property type="entry name" value="PHAX"/>
</dbReference>
<evidence type="ECO:0000256" key="6">
    <source>
        <dbReference type="ARBA" id="ARBA00022490"/>
    </source>
</evidence>
<feature type="region of interest" description="Disordered" evidence="11">
    <location>
        <begin position="334"/>
        <end position="398"/>
    </location>
</feature>
<reference evidence="14" key="1">
    <citation type="submission" date="2025-08" db="UniProtKB">
        <authorList>
            <consortium name="RefSeq"/>
        </authorList>
    </citation>
    <scope>IDENTIFICATION</scope>
</reference>
<dbReference type="GO" id="GO:0005634">
    <property type="term" value="C:nucleus"/>
    <property type="evidence" value="ECO:0007669"/>
    <property type="project" value="UniProtKB-SubCell"/>
</dbReference>
<dbReference type="GeneID" id="106050752"/>
<organism evidence="13 14">
    <name type="scientific">Biomphalaria glabrata</name>
    <name type="common">Bloodfluke planorb</name>
    <name type="synonym">Freshwater snail</name>
    <dbReference type="NCBI Taxonomy" id="6526"/>
    <lineage>
        <taxon>Eukaryota</taxon>
        <taxon>Metazoa</taxon>
        <taxon>Spiralia</taxon>
        <taxon>Lophotrochozoa</taxon>
        <taxon>Mollusca</taxon>
        <taxon>Gastropoda</taxon>
        <taxon>Heterobranchia</taxon>
        <taxon>Euthyneura</taxon>
        <taxon>Panpulmonata</taxon>
        <taxon>Hygrophila</taxon>
        <taxon>Lymnaeoidea</taxon>
        <taxon>Planorbidae</taxon>
        <taxon>Biomphalaria</taxon>
    </lineage>
</organism>